<dbReference type="EMBL" id="LKCM01000140">
    <property type="protein sequence ID" value="KPQ43495.1"/>
    <property type="molecule type" value="Genomic_DNA"/>
</dbReference>
<accession>A0A0P7ZFE8</accession>
<reference evidence="1 2" key="1">
    <citation type="submission" date="2015-09" db="EMBL/GenBank/DDBJ databases">
        <title>A metagenomics-based metabolic model of nitrate-dependent anaerobic oxidation of methane by Methanoperedens-like archaea.</title>
        <authorList>
            <person name="Arshad A."/>
            <person name="Speth D.R."/>
            <person name="De Graaf R.M."/>
            <person name="Op Den Camp H.J."/>
            <person name="Jetten M.S."/>
            <person name="Welte C.U."/>
        </authorList>
    </citation>
    <scope>NUCLEOTIDE SEQUENCE [LARGE SCALE GENOMIC DNA]</scope>
</reference>
<dbReference type="AlphaFoldDB" id="A0A0P7ZFE8"/>
<proteinExistence type="predicted"/>
<name>A0A0P7ZFE8_9EURY</name>
<protein>
    <recommendedName>
        <fullName evidence="3">Metanogen output domain-containing protein</fullName>
    </recommendedName>
</protein>
<comment type="caution">
    <text evidence="1">The sequence shown here is derived from an EMBL/GenBank/DDBJ whole genome shotgun (WGS) entry which is preliminary data.</text>
</comment>
<evidence type="ECO:0008006" key="3">
    <source>
        <dbReference type="Google" id="ProtNLM"/>
    </source>
</evidence>
<dbReference type="Proteomes" id="UP000050360">
    <property type="component" value="Unassembled WGS sequence"/>
</dbReference>
<sequence length="125" mass="14295">MFRRFLESYVEVCNNIVTEAANSVLMFEAGEQAALDMKTLKIEDVKREFENEGITISIEKSEKKVIFHVKGLPVEGKKCRYCGIWKGFFGGLSKKHIDARYYCKKGEECIIKGAKECVFIAELIE</sequence>
<evidence type="ECO:0000313" key="2">
    <source>
        <dbReference type="Proteomes" id="UP000050360"/>
    </source>
</evidence>
<organism evidence="1 2">
    <name type="scientific">Candidatus Methanoperedens nitratireducens</name>
    <dbReference type="NCBI Taxonomy" id="1392998"/>
    <lineage>
        <taxon>Archaea</taxon>
        <taxon>Methanobacteriati</taxon>
        <taxon>Methanobacteriota</taxon>
        <taxon>Stenosarchaea group</taxon>
        <taxon>Methanomicrobia</taxon>
        <taxon>Methanosarcinales</taxon>
        <taxon>ANME-2 cluster</taxon>
        <taxon>Candidatus Methanoperedentaceae</taxon>
        <taxon>Candidatus Methanoperedens</taxon>
    </lineage>
</organism>
<evidence type="ECO:0000313" key="1">
    <source>
        <dbReference type="EMBL" id="KPQ43495.1"/>
    </source>
</evidence>
<dbReference type="Gene3D" id="3.30.1380.20">
    <property type="entry name" value="Trafficking protein particle complex subunit 3"/>
    <property type="match status" value="1"/>
</dbReference>
<gene>
    <name evidence="1" type="ORF">MPEBLZ_01961</name>
</gene>